<dbReference type="AlphaFoldDB" id="A0A1W1HH41"/>
<dbReference type="STRING" id="1246637.MTBBW1_430001"/>
<keyword evidence="3" id="KW-1185">Reference proteome</keyword>
<accession>A0A1W1HH41</accession>
<organism evidence="2 3">
    <name type="scientific">Desulfamplus magnetovallimortis</name>
    <dbReference type="NCBI Taxonomy" id="1246637"/>
    <lineage>
        <taxon>Bacteria</taxon>
        <taxon>Pseudomonadati</taxon>
        <taxon>Thermodesulfobacteriota</taxon>
        <taxon>Desulfobacteria</taxon>
        <taxon>Desulfobacterales</taxon>
        <taxon>Desulfobacteraceae</taxon>
        <taxon>Desulfamplus</taxon>
    </lineage>
</organism>
<dbReference type="CDD" id="cd00267">
    <property type="entry name" value="ABC_ATPase"/>
    <property type="match status" value="1"/>
</dbReference>
<evidence type="ECO:0000313" key="2">
    <source>
        <dbReference type="EMBL" id="SLM31789.1"/>
    </source>
</evidence>
<dbReference type="GO" id="GO:0006302">
    <property type="term" value="P:double-strand break repair"/>
    <property type="evidence" value="ECO:0007669"/>
    <property type="project" value="TreeGrafter"/>
</dbReference>
<protein>
    <submittedName>
        <fullName evidence="2">SMC domain protein</fullName>
    </submittedName>
</protein>
<dbReference type="GO" id="GO:0000731">
    <property type="term" value="P:DNA synthesis involved in DNA repair"/>
    <property type="evidence" value="ECO:0007669"/>
    <property type="project" value="TreeGrafter"/>
</dbReference>
<proteinExistence type="predicted"/>
<reference evidence="2 3" key="1">
    <citation type="submission" date="2017-03" db="EMBL/GenBank/DDBJ databases">
        <authorList>
            <person name="Afonso C.L."/>
            <person name="Miller P.J."/>
            <person name="Scott M.A."/>
            <person name="Spackman E."/>
            <person name="Goraichik I."/>
            <person name="Dimitrov K.M."/>
            <person name="Suarez D.L."/>
            <person name="Swayne D.E."/>
        </authorList>
    </citation>
    <scope>NUCLEOTIDE SEQUENCE [LARGE SCALE GENOMIC DNA]</scope>
    <source>
        <strain evidence="2">PRJEB14757</strain>
    </source>
</reference>
<dbReference type="EMBL" id="FWEV01000285">
    <property type="protein sequence ID" value="SLM31789.1"/>
    <property type="molecule type" value="Genomic_DNA"/>
</dbReference>
<dbReference type="Gene3D" id="3.40.50.300">
    <property type="entry name" value="P-loop containing nucleotide triphosphate hydrolases"/>
    <property type="match status" value="1"/>
</dbReference>
<gene>
    <name evidence="2" type="ORF">MTBBW1_430001</name>
</gene>
<dbReference type="GO" id="GO:0016887">
    <property type="term" value="F:ATP hydrolysis activity"/>
    <property type="evidence" value="ECO:0007669"/>
    <property type="project" value="InterPro"/>
</dbReference>
<dbReference type="InterPro" id="IPR003959">
    <property type="entry name" value="ATPase_AAA_core"/>
</dbReference>
<dbReference type="Pfam" id="PF13304">
    <property type="entry name" value="AAA_21"/>
    <property type="match status" value="1"/>
</dbReference>
<sequence>MMKTDGLKEFIAGNADTYLFGGPKLTPHIEVKMCFGQNGYDFELAATEDGFFLINNEKRHYYPYNATKDLGSGNFNPELLNDRHGSVMNTEHNASCYTYNAITSWKIYHFHDTSKEAGMRRYNDQAHGAKLFMDGSNIAPFLLNVKKSNIDAYNEMINALRLVIPFFDDFILEPNDNEKLRLNWRQKGLQDYPMRPTLLSDGSIRFVCLAAALLQPEPPTTIIIDEPELGLHPGALAILAELIEDASRRTQVIISTQSPALIDHFGIEDVITVNRKNGASIFKRLDEKDFNVWLEEYSVGELWIKDVIPGGYSRRPCS</sequence>
<dbReference type="InterPro" id="IPR027417">
    <property type="entry name" value="P-loop_NTPase"/>
</dbReference>
<evidence type="ECO:0000313" key="3">
    <source>
        <dbReference type="Proteomes" id="UP000191931"/>
    </source>
</evidence>
<feature type="domain" description="ATPase AAA-type core" evidence="1">
    <location>
        <begin position="66"/>
        <end position="263"/>
    </location>
</feature>
<dbReference type="SUPFAM" id="SSF52540">
    <property type="entry name" value="P-loop containing nucleoside triphosphate hydrolases"/>
    <property type="match status" value="1"/>
</dbReference>
<evidence type="ECO:0000259" key="1">
    <source>
        <dbReference type="Pfam" id="PF13304"/>
    </source>
</evidence>
<dbReference type="PANTHER" id="PTHR32182">
    <property type="entry name" value="DNA REPLICATION AND REPAIR PROTEIN RECF"/>
    <property type="match status" value="1"/>
</dbReference>
<dbReference type="PANTHER" id="PTHR32182:SF22">
    <property type="entry name" value="ATP-DEPENDENT ENDONUCLEASE, OLD FAMILY-RELATED"/>
    <property type="match status" value="1"/>
</dbReference>
<name>A0A1W1HH41_9BACT</name>
<dbReference type="GO" id="GO:0005524">
    <property type="term" value="F:ATP binding"/>
    <property type="evidence" value="ECO:0007669"/>
    <property type="project" value="InterPro"/>
</dbReference>
<dbReference type="Proteomes" id="UP000191931">
    <property type="component" value="Unassembled WGS sequence"/>
</dbReference>